<evidence type="ECO:0000313" key="10">
    <source>
        <dbReference type="Proteomes" id="UP000005204"/>
    </source>
</evidence>
<keyword evidence="10" id="KW-1185">Reference proteome</keyword>
<dbReference type="PANTHER" id="PTHR24376:SF235">
    <property type="entry name" value="C2H2-TYPE DOMAIN-CONTAINING PROTEIN"/>
    <property type="match status" value="1"/>
</dbReference>
<feature type="domain" description="C2H2-type" evidence="8">
    <location>
        <begin position="485"/>
        <end position="513"/>
    </location>
</feature>
<dbReference type="PANTHER" id="PTHR24376">
    <property type="entry name" value="ZINC FINGER PROTEIN"/>
    <property type="match status" value="1"/>
</dbReference>
<dbReference type="GO" id="GO:0008270">
    <property type="term" value="F:zinc ion binding"/>
    <property type="evidence" value="ECO:0007669"/>
    <property type="project" value="UniProtKB-KW"/>
</dbReference>
<evidence type="ECO:0000313" key="9">
    <source>
        <dbReference type="EnsemblMetazoa" id="XP_037869665.1"/>
    </source>
</evidence>
<reference evidence="10" key="1">
    <citation type="journal article" date="2008" name="Insect Biochem. Mol. Biol.">
        <title>The genome of a lepidopteran model insect, the silkworm Bombyx mori.</title>
        <authorList>
            <consortium name="International Silkworm Genome Consortium"/>
        </authorList>
    </citation>
    <scope>NUCLEOTIDE SEQUENCE [LARGE SCALE GENOMIC DNA]</scope>
    <source>
        <strain evidence="10">p50T</strain>
    </source>
</reference>
<feature type="domain" description="C2H2-type" evidence="8">
    <location>
        <begin position="208"/>
        <end position="236"/>
    </location>
</feature>
<feature type="domain" description="C2H2-type" evidence="8">
    <location>
        <begin position="604"/>
        <end position="632"/>
    </location>
</feature>
<dbReference type="Pfam" id="PF12874">
    <property type="entry name" value="zf-met"/>
    <property type="match status" value="1"/>
</dbReference>
<dbReference type="GO" id="GO:0000978">
    <property type="term" value="F:RNA polymerase II cis-regulatory region sequence-specific DNA binding"/>
    <property type="evidence" value="ECO:0007669"/>
    <property type="project" value="TreeGrafter"/>
</dbReference>
<dbReference type="Pfam" id="PF00096">
    <property type="entry name" value="zf-C2H2"/>
    <property type="match status" value="6"/>
</dbReference>
<feature type="domain" description="C2H2-type" evidence="8">
    <location>
        <begin position="88"/>
        <end position="111"/>
    </location>
</feature>
<dbReference type="InterPro" id="IPR013087">
    <property type="entry name" value="Znf_C2H2_type"/>
</dbReference>
<dbReference type="Proteomes" id="UP000005204">
    <property type="component" value="Unassembled WGS sequence"/>
</dbReference>
<dbReference type="KEGG" id="bmor:101742669"/>
<keyword evidence="3" id="KW-0677">Repeat</keyword>
<name>A0A8R2LXP1_BOMMO</name>
<dbReference type="GO" id="GO:0005634">
    <property type="term" value="C:nucleus"/>
    <property type="evidence" value="ECO:0007669"/>
    <property type="project" value="UniProtKB-SubCell"/>
</dbReference>
<proteinExistence type="predicted"/>
<dbReference type="RefSeq" id="XP_037869665.1">
    <property type="nucleotide sequence ID" value="XM_038013737.2"/>
</dbReference>
<organism evidence="9 10">
    <name type="scientific">Bombyx mori</name>
    <name type="common">Silk moth</name>
    <dbReference type="NCBI Taxonomy" id="7091"/>
    <lineage>
        <taxon>Eukaryota</taxon>
        <taxon>Metazoa</taxon>
        <taxon>Ecdysozoa</taxon>
        <taxon>Arthropoda</taxon>
        <taxon>Hexapoda</taxon>
        <taxon>Insecta</taxon>
        <taxon>Pterygota</taxon>
        <taxon>Neoptera</taxon>
        <taxon>Endopterygota</taxon>
        <taxon>Lepidoptera</taxon>
        <taxon>Glossata</taxon>
        <taxon>Ditrysia</taxon>
        <taxon>Bombycoidea</taxon>
        <taxon>Bombycidae</taxon>
        <taxon>Bombycinae</taxon>
        <taxon>Bombyx</taxon>
    </lineage>
</organism>
<dbReference type="Pfam" id="PF13912">
    <property type="entry name" value="zf-C2H2_6"/>
    <property type="match status" value="1"/>
</dbReference>
<sequence>MDSHQPFNTRRAIDTMNQNQNMSMSLLDYVCDYCNRIFTRKYNLQTHIENLHVNSSCHCEVCGKRFGTTTGFHLHLSAGHNRYGQPLPECDLCGRIFTRKQNIVSHMITVHLQGLGNEIRCRFCSKTFTTGRNLKRHVNLLHNPNVEYPTCDICKKVFKGKPYLVTHIQSMHKSERESIKCNMCDKAYTNERNLKRHVDMFHGVKGEHHCGLCPKVYLSNQSLKRHLRTRHLTGEEQYRCEYCNTVFKGNEELEAHVRSLHAGEVSETTDEESRVDRRCEDCDQTFPAEKLLRQHVKNVHTFSAFYKYCKDSLTKRAAGVPKELYHCESCREGFITVYELKTHMRITHDIEYSLSTCNVCFERFYSKLSMAEHKRRCLPPPDAKACSYCDKLFTDVTSLEFHTRIFHPQARTADPDTRPANRDGNSFKCVHCHRIYYSERSLKHHIKLKHSTDEAMECKSCGKICSNKYYLASHMKIVHSTNDWSKCDFCDKQFKSKRNIRRHIEYTHMGMQRHKCIECETLFKEKRSLRKHVRSKHPNSALFPQCHICYKRFESAKSCKIHLKLLHAFNMDTFPCHLCSVSFGSDEALSIHLKTKHLVEDQIYKCEECNLVFKGQDKFDAHNETRHVNSAESSKQKVLPRCILCMKDFSTRKTLKRHIKKFHEGFDADDLASFGSKRRVFSVDCEDCQSSFNDDFHYSVYMKLRHLRESVVFECGSCGSSYNSLEFAIQRYKSANADAAKGKMILSDLCTAEMSDGDADNPGCGSAYETTDPGIANDDAMLESQGLCA</sequence>
<keyword evidence="2" id="KW-0479">Metal-binding</keyword>
<feature type="domain" description="C2H2-type" evidence="8">
    <location>
        <begin position="119"/>
        <end position="147"/>
    </location>
</feature>
<evidence type="ECO:0000256" key="3">
    <source>
        <dbReference type="ARBA" id="ARBA00022737"/>
    </source>
</evidence>
<evidence type="ECO:0000256" key="2">
    <source>
        <dbReference type="ARBA" id="ARBA00022723"/>
    </source>
</evidence>
<feature type="domain" description="C2H2-type" evidence="8">
    <location>
        <begin position="29"/>
        <end position="57"/>
    </location>
</feature>
<evidence type="ECO:0000256" key="1">
    <source>
        <dbReference type="ARBA" id="ARBA00004123"/>
    </source>
</evidence>
<evidence type="ECO:0000259" key="8">
    <source>
        <dbReference type="PROSITE" id="PS50157"/>
    </source>
</evidence>
<feature type="domain" description="C2H2-type" evidence="8">
    <location>
        <begin position="179"/>
        <end position="202"/>
    </location>
</feature>
<feature type="domain" description="C2H2-type" evidence="8">
    <location>
        <begin position="427"/>
        <end position="455"/>
    </location>
</feature>
<dbReference type="SUPFAM" id="SSF57667">
    <property type="entry name" value="beta-beta-alpha zinc fingers"/>
    <property type="match status" value="8"/>
</dbReference>
<evidence type="ECO:0000256" key="7">
    <source>
        <dbReference type="PROSITE-ProRule" id="PRU00042"/>
    </source>
</evidence>
<feature type="domain" description="C2H2-type" evidence="8">
    <location>
        <begin position="384"/>
        <end position="412"/>
    </location>
</feature>
<feature type="domain" description="C2H2-type" evidence="8">
    <location>
        <begin position="640"/>
        <end position="668"/>
    </location>
</feature>
<keyword evidence="4 7" id="KW-0863">Zinc-finger</keyword>
<evidence type="ECO:0000256" key="4">
    <source>
        <dbReference type="ARBA" id="ARBA00022771"/>
    </source>
</evidence>
<keyword evidence="6" id="KW-0539">Nucleus</keyword>
<dbReference type="EnsemblMetazoa" id="XM_038013737.1">
    <property type="protein sequence ID" value="XP_037869665.1"/>
    <property type="gene ID" value="LOC101742669"/>
</dbReference>
<evidence type="ECO:0000256" key="5">
    <source>
        <dbReference type="ARBA" id="ARBA00022833"/>
    </source>
</evidence>
<protein>
    <recommendedName>
        <fullName evidence="8">C2H2-type domain-containing protein</fullName>
    </recommendedName>
</protein>
<feature type="domain" description="C2H2-type" evidence="8">
    <location>
        <begin position="277"/>
        <end position="301"/>
    </location>
</feature>
<reference evidence="9" key="2">
    <citation type="submission" date="2022-06" db="UniProtKB">
        <authorList>
            <consortium name="EnsemblMetazoa"/>
        </authorList>
    </citation>
    <scope>IDENTIFICATION</scope>
    <source>
        <strain evidence="9">p50T (Dazao)</strain>
    </source>
</reference>
<keyword evidence="5" id="KW-0862">Zinc</keyword>
<comment type="subcellular location">
    <subcellularLocation>
        <location evidence="1">Nucleus</location>
    </subcellularLocation>
</comment>
<feature type="domain" description="C2H2-type" evidence="8">
    <location>
        <begin position="574"/>
        <end position="602"/>
    </location>
</feature>
<evidence type="ECO:0000256" key="6">
    <source>
        <dbReference type="ARBA" id="ARBA00023242"/>
    </source>
</evidence>
<accession>A0A8R2LXP1</accession>
<dbReference type="GeneID" id="101742669"/>
<dbReference type="AlphaFoldDB" id="A0A8R2LXP1"/>
<feature type="domain" description="C2H2-type" evidence="8">
    <location>
        <begin position="456"/>
        <end position="484"/>
    </location>
</feature>
<dbReference type="InterPro" id="IPR036236">
    <property type="entry name" value="Znf_C2H2_sf"/>
</dbReference>
<feature type="domain" description="C2H2-type" evidence="8">
    <location>
        <begin position="149"/>
        <end position="177"/>
    </location>
</feature>
<feature type="domain" description="C2H2-type" evidence="8">
    <location>
        <begin position="238"/>
        <end position="266"/>
    </location>
</feature>
<dbReference type="PROSITE" id="PS00028">
    <property type="entry name" value="ZINC_FINGER_C2H2_1"/>
    <property type="match status" value="18"/>
</dbReference>
<feature type="domain" description="C2H2-type" evidence="8">
    <location>
        <begin position="325"/>
        <end position="353"/>
    </location>
</feature>
<dbReference type="Gene3D" id="3.30.160.60">
    <property type="entry name" value="Classic Zinc Finger"/>
    <property type="match status" value="10"/>
</dbReference>
<dbReference type="GO" id="GO:0001228">
    <property type="term" value="F:DNA-binding transcription activator activity, RNA polymerase II-specific"/>
    <property type="evidence" value="ECO:0007669"/>
    <property type="project" value="TreeGrafter"/>
</dbReference>
<dbReference type="PROSITE" id="PS50157">
    <property type="entry name" value="ZINC_FINGER_C2H2_2"/>
    <property type="match status" value="17"/>
</dbReference>
<dbReference type="SMART" id="SM00355">
    <property type="entry name" value="ZnF_C2H2"/>
    <property type="match status" value="21"/>
</dbReference>
<feature type="domain" description="C2H2-type" evidence="8">
    <location>
        <begin position="514"/>
        <end position="542"/>
    </location>
</feature>